<dbReference type="GO" id="GO:0008270">
    <property type="term" value="F:zinc ion binding"/>
    <property type="evidence" value="ECO:0007669"/>
    <property type="project" value="InterPro"/>
</dbReference>
<keyword evidence="2" id="KW-1185">Reference proteome</keyword>
<dbReference type="Gene3D" id="4.10.240.10">
    <property type="entry name" value="Zn(2)-C6 fungal-type DNA-binding domain"/>
    <property type="match status" value="1"/>
</dbReference>
<comment type="caution">
    <text evidence="1">The sequence shown here is derived from an EMBL/GenBank/DDBJ whole genome shotgun (WGS) entry which is preliminary data.</text>
</comment>
<protein>
    <recommendedName>
        <fullName evidence="3">Zn(2)-C6 fungal-type domain-containing protein</fullName>
    </recommendedName>
</protein>
<feature type="non-terminal residue" evidence="1">
    <location>
        <position position="1"/>
    </location>
</feature>
<proteinExistence type="predicted"/>
<evidence type="ECO:0008006" key="3">
    <source>
        <dbReference type="Google" id="ProtNLM"/>
    </source>
</evidence>
<evidence type="ECO:0000313" key="1">
    <source>
        <dbReference type="EMBL" id="KAJ7646877.1"/>
    </source>
</evidence>
<sequence>QKCDGVKPVCGQCTRAPKDDDCEYQEGRSRSRTKVLEDTVARLEARLQELEHPEENTPSVTLYDPY</sequence>
<reference evidence="1" key="1">
    <citation type="submission" date="2023-03" db="EMBL/GenBank/DDBJ databases">
        <title>Massive genome expansion in bonnet fungi (Mycena s.s.) driven by repeated elements and novel gene families across ecological guilds.</title>
        <authorList>
            <consortium name="Lawrence Berkeley National Laboratory"/>
            <person name="Harder C.B."/>
            <person name="Miyauchi S."/>
            <person name="Viragh M."/>
            <person name="Kuo A."/>
            <person name="Thoen E."/>
            <person name="Andreopoulos B."/>
            <person name="Lu D."/>
            <person name="Skrede I."/>
            <person name="Drula E."/>
            <person name="Henrissat B."/>
            <person name="Morin E."/>
            <person name="Kohler A."/>
            <person name="Barry K."/>
            <person name="LaButti K."/>
            <person name="Morin E."/>
            <person name="Salamov A."/>
            <person name="Lipzen A."/>
            <person name="Mereny Z."/>
            <person name="Hegedus B."/>
            <person name="Baldrian P."/>
            <person name="Stursova M."/>
            <person name="Weitz H."/>
            <person name="Taylor A."/>
            <person name="Grigoriev I.V."/>
            <person name="Nagy L.G."/>
            <person name="Martin F."/>
            <person name="Kauserud H."/>
        </authorList>
    </citation>
    <scope>NUCLEOTIDE SEQUENCE</scope>
    <source>
        <strain evidence="1">9284</strain>
    </source>
</reference>
<dbReference type="Proteomes" id="UP001221142">
    <property type="component" value="Unassembled WGS sequence"/>
</dbReference>
<feature type="non-terminal residue" evidence="1">
    <location>
        <position position="66"/>
    </location>
</feature>
<gene>
    <name evidence="1" type="ORF">FB45DRAFT_677487</name>
</gene>
<dbReference type="AlphaFoldDB" id="A0AAD7FW71"/>
<evidence type="ECO:0000313" key="2">
    <source>
        <dbReference type="Proteomes" id="UP001221142"/>
    </source>
</evidence>
<dbReference type="EMBL" id="JARKIF010000002">
    <property type="protein sequence ID" value="KAJ7646877.1"/>
    <property type="molecule type" value="Genomic_DNA"/>
</dbReference>
<name>A0AAD7FW71_9AGAR</name>
<organism evidence="1 2">
    <name type="scientific">Roridomyces roridus</name>
    <dbReference type="NCBI Taxonomy" id="1738132"/>
    <lineage>
        <taxon>Eukaryota</taxon>
        <taxon>Fungi</taxon>
        <taxon>Dikarya</taxon>
        <taxon>Basidiomycota</taxon>
        <taxon>Agaricomycotina</taxon>
        <taxon>Agaricomycetes</taxon>
        <taxon>Agaricomycetidae</taxon>
        <taxon>Agaricales</taxon>
        <taxon>Marasmiineae</taxon>
        <taxon>Mycenaceae</taxon>
        <taxon>Roridomyces</taxon>
    </lineage>
</organism>
<dbReference type="GO" id="GO:0000981">
    <property type="term" value="F:DNA-binding transcription factor activity, RNA polymerase II-specific"/>
    <property type="evidence" value="ECO:0007669"/>
    <property type="project" value="InterPro"/>
</dbReference>
<accession>A0AAD7FW71</accession>
<dbReference type="InterPro" id="IPR036864">
    <property type="entry name" value="Zn2-C6_fun-type_DNA-bd_sf"/>
</dbReference>